<dbReference type="InterPro" id="IPR011251">
    <property type="entry name" value="Luciferase-like_dom"/>
</dbReference>
<keyword evidence="1" id="KW-0285">Flavoprotein</keyword>
<dbReference type="EMBL" id="LSTQ01000023">
    <property type="protein sequence ID" value="OAH26666.1"/>
    <property type="molecule type" value="Genomic_DNA"/>
</dbReference>
<dbReference type="AlphaFoldDB" id="A0A177IDF0"/>
<dbReference type="InterPro" id="IPR036661">
    <property type="entry name" value="Luciferase-like_sf"/>
</dbReference>
<evidence type="ECO:0000256" key="4">
    <source>
        <dbReference type="ARBA" id="ARBA00023033"/>
    </source>
</evidence>
<protein>
    <submittedName>
        <fullName evidence="7">Alkanesulfonate monooxygenase</fullName>
    </submittedName>
</protein>
<gene>
    <name evidence="7" type="ORF">AYJ05_04320</name>
</gene>
<dbReference type="CDD" id="cd01094">
    <property type="entry name" value="Alkanesulfonate_monoxygenase"/>
    <property type="match status" value="1"/>
</dbReference>
<dbReference type="Pfam" id="PF00296">
    <property type="entry name" value="Bac_luciferase"/>
    <property type="match status" value="1"/>
</dbReference>
<keyword evidence="2" id="KW-0288">FMN</keyword>
<feature type="compositionally biased region" description="Polar residues" evidence="5">
    <location>
        <begin position="374"/>
        <end position="386"/>
    </location>
</feature>
<feature type="region of interest" description="Disordered" evidence="5">
    <location>
        <begin position="372"/>
        <end position="395"/>
    </location>
</feature>
<evidence type="ECO:0000313" key="7">
    <source>
        <dbReference type="EMBL" id="OAH26666.1"/>
    </source>
</evidence>
<keyword evidence="3" id="KW-0560">Oxidoreductase</keyword>
<reference evidence="8" key="1">
    <citation type="submission" date="2016-02" db="EMBL/GenBank/DDBJ databases">
        <authorList>
            <person name="Kaur G."/>
            <person name="Nair G.R."/>
            <person name="Mayilraj S."/>
        </authorList>
    </citation>
    <scope>NUCLEOTIDE SEQUENCE [LARGE SCALE GENOMIC DNA]</scope>
    <source>
        <strain evidence="8">GA-15</strain>
    </source>
</reference>
<name>A0A177IDF0_9CORY</name>
<feature type="domain" description="Luciferase-like" evidence="6">
    <location>
        <begin position="5"/>
        <end position="338"/>
    </location>
</feature>
<proteinExistence type="predicted"/>
<dbReference type="GO" id="GO:0008726">
    <property type="term" value="F:alkanesulfonate monooxygenase activity"/>
    <property type="evidence" value="ECO:0007669"/>
    <property type="project" value="TreeGrafter"/>
</dbReference>
<dbReference type="InterPro" id="IPR050172">
    <property type="entry name" value="SsuD_RutA_monooxygenase"/>
</dbReference>
<comment type="caution">
    <text evidence="7">The sequence shown here is derived from an EMBL/GenBank/DDBJ whole genome shotgun (WGS) entry which is preliminary data.</text>
</comment>
<dbReference type="SUPFAM" id="SSF51679">
    <property type="entry name" value="Bacterial luciferase-like"/>
    <property type="match status" value="1"/>
</dbReference>
<evidence type="ECO:0000256" key="5">
    <source>
        <dbReference type="SAM" id="MobiDB-lite"/>
    </source>
</evidence>
<dbReference type="GO" id="GO:0046306">
    <property type="term" value="P:alkanesulfonate catabolic process"/>
    <property type="evidence" value="ECO:0007669"/>
    <property type="project" value="TreeGrafter"/>
</dbReference>
<dbReference type="Proteomes" id="UP000076947">
    <property type="component" value="Unassembled WGS sequence"/>
</dbReference>
<accession>A0A177IDF0</accession>
<keyword evidence="8" id="KW-1185">Reference proteome</keyword>
<keyword evidence="4 7" id="KW-0503">Monooxygenase</keyword>
<dbReference type="PANTHER" id="PTHR42847:SF4">
    <property type="entry name" value="ALKANESULFONATE MONOOXYGENASE-RELATED"/>
    <property type="match status" value="1"/>
</dbReference>
<sequence>MTLTFHWFLPTSGDSRGIVGGGHGSVIRSGSRTLDLRYLKQLALAAETNGFESVLTPTGAWCEDAWLTDAALIDATERLKFLVALRPGLVSPTLSAQMAATFQRYSEGRLLINVVTGGEDREQRAYGDFLNKAERYERCAEFLDIVSKLWRGENVTHQGKHLQVDNAVLNNPPENIPPIYFGGSSQPAGDVAARYADTYLTWGEPPAAVEEKLNWINTLASENDRSPEHGIRFHVIARDSSAEAWAVAEKLLDGITLEKVDAAQAGLASSQSEGQRRMSALHGRGTGFTANTTARDLEIYPNLWTGVGLIRGGAGTALVGSYAEVADRIIEYSNLGLSHFIFSGYPDLEEAFHFGEGVVPHLLARGIDVKNHARPSSASDTDTTPFIPQEALAAR</sequence>
<dbReference type="RefSeq" id="WP_066840132.1">
    <property type="nucleotide sequence ID" value="NZ_LSTQ01000023.1"/>
</dbReference>
<dbReference type="OrthoDB" id="9814695at2"/>
<evidence type="ECO:0000259" key="6">
    <source>
        <dbReference type="Pfam" id="PF00296"/>
    </source>
</evidence>
<dbReference type="PANTHER" id="PTHR42847">
    <property type="entry name" value="ALKANESULFONATE MONOOXYGENASE"/>
    <property type="match status" value="1"/>
</dbReference>
<organism evidence="7 8">
    <name type="scientific">Corynebacterium stationis</name>
    <dbReference type="NCBI Taxonomy" id="1705"/>
    <lineage>
        <taxon>Bacteria</taxon>
        <taxon>Bacillati</taxon>
        <taxon>Actinomycetota</taxon>
        <taxon>Actinomycetes</taxon>
        <taxon>Mycobacteriales</taxon>
        <taxon>Corynebacteriaceae</taxon>
        <taxon>Corynebacterium</taxon>
    </lineage>
</organism>
<evidence type="ECO:0000256" key="2">
    <source>
        <dbReference type="ARBA" id="ARBA00022643"/>
    </source>
</evidence>
<evidence type="ECO:0000256" key="1">
    <source>
        <dbReference type="ARBA" id="ARBA00022630"/>
    </source>
</evidence>
<dbReference type="Gene3D" id="3.20.20.30">
    <property type="entry name" value="Luciferase-like domain"/>
    <property type="match status" value="1"/>
</dbReference>
<evidence type="ECO:0000313" key="8">
    <source>
        <dbReference type="Proteomes" id="UP000076947"/>
    </source>
</evidence>
<evidence type="ECO:0000256" key="3">
    <source>
        <dbReference type="ARBA" id="ARBA00023002"/>
    </source>
</evidence>